<accession>A0ABX0UL62</accession>
<comment type="caution">
    <text evidence="1">The sequence shown here is derived from an EMBL/GenBank/DDBJ whole genome shotgun (WGS) entry which is preliminary data.</text>
</comment>
<sequence>MGYTSFEKYLKKNRFLIVTLRSVEVVFDVNRKLALSTYTFTQRLN</sequence>
<evidence type="ECO:0008006" key="3">
    <source>
        <dbReference type="Google" id="ProtNLM"/>
    </source>
</evidence>
<name>A0ABX0UL62_9BACT</name>
<protein>
    <recommendedName>
        <fullName evidence="3">Transposase DDE domain-containing protein</fullName>
    </recommendedName>
</protein>
<organism evidence="1 2">
    <name type="scientific">Dyadobacter arcticus</name>
    <dbReference type="NCBI Taxonomy" id="1078754"/>
    <lineage>
        <taxon>Bacteria</taxon>
        <taxon>Pseudomonadati</taxon>
        <taxon>Bacteroidota</taxon>
        <taxon>Cytophagia</taxon>
        <taxon>Cytophagales</taxon>
        <taxon>Spirosomataceae</taxon>
        <taxon>Dyadobacter</taxon>
    </lineage>
</organism>
<reference evidence="1 2" key="1">
    <citation type="submission" date="2020-03" db="EMBL/GenBank/DDBJ databases">
        <title>Genomic Encyclopedia of Type Strains, Phase IV (KMG-IV): sequencing the most valuable type-strain genomes for metagenomic binning, comparative biology and taxonomic classification.</title>
        <authorList>
            <person name="Goeker M."/>
        </authorList>
    </citation>
    <scope>NUCLEOTIDE SEQUENCE [LARGE SCALE GENOMIC DNA]</scope>
    <source>
        <strain evidence="1 2">DSM 102865</strain>
    </source>
</reference>
<keyword evidence="2" id="KW-1185">Reference proteome</keyword>
<evidence type="ECO:0000313" key="2">
    <source>
        <dbReference type="Proteomes" id="UP001179181"/>
    </source>
</evidence>
<evidence type="ECO:0000313" key="1">
    <source>
        <dbReference type="EMBL" id="NIJ53617.1"/>
    </source>
</evidence>
<proteinExistence type="predicted"/>
<dbReference type="EMBL" id="JAASQJ010000003">
    <property type="protein sequence ID" value="NIJ53617.1"/>
    <property type="molecule type" value="Genomic_DNA"/>
</dbReference>
<dbReference type="Proteomes" id="UP001179181">
    <property type="component" value="Unassembled WGS sequence"/>
</dbReference>
<gene>
    <name evidence="1" type="ORF">FHS68_002799</name>
</gene>